<keyword evidence="2" id="KW-1185">Reference proteome</keyword>
<accession>A0ABP6ZQ19</accession>
<evidence type="ECO:0000313" key="2">
    <source>
        <dbReference type="Proteomes" id="UP001500630"/>
    </source>
</evidence>
<protein>
    <submittedName>
        <fullName evidence="1">Uncharacterized protein</fullName>
    </submittedName>
</protein>
<dbReference type="RefSeq" id="WP_345577082.1">
    <property type="nucleotide sequence ID" value="NZ_BAABDQ010000053.1"/>
</dbReference>
<dbReference type="EMBL" id="BAABDQ010000053">
    <property type="protein sequence ID" value="GAA3615656.1"/>
    <property type="molecule type" value="Genomic_DNA"/>
</dbReference>
<gene>
    <name evidence="1" type="ORF">GCM10022419_121180</name>
</gene>
<evidence type="ECO:0000313" key="1">
    <source>
        <dbReference type="EMBL" id="GAA3615656.1"/>
    </source>
</evidence>
<proteinExistence type="predicted"/>
<sequence length="130" mass="14559">MSRQAYRARWAGVDYEASAELVDSALWMRLYGSAPADGFEKVVPGRFVRAVPAMDCSAIWHVTTVCEWRAAPFLVHTARETELLIEYTGGDARHAVALGLERVERGVYRTWVKADEVTALRERAVVMVST</sequence>
<organism evidence="1 2">
    <name type="scientific">Nonomuraea rosea</name>
    <dbReference type="NCBI Taxonomy" id="638574"/>
    <lineage>
        <taxon>Bacteria</taxon>
        <taxon>Bacillati</taxon>
        <taxon>Actinomycetota</taxon>
        <taxon>Actinomycetes</taxon>
        <taxon>Streptosporangiales</taxon>
        <taxon>Streptosporangiaceae</taxon>
        <taxon>Nonomuraea</taxon>
    </lineage>
</organism>
<name>A0ABP6ZQ19_9ACTN</name>
<reference evidence="2" key="1">
    <citation type="journal article" date="2019" name="Int. J. Syst. Evol. Microbiol.">
        <title>The Global Catalogue of Microorganisms (GCM) 10K type strain sequencing project: providing services to taxonomists for standard genome sequencing and annotation.</title>
        <authorList>
            <consortium name="The Broad Institute Genomics Platform"/>
            <consortium name="The Broad Institute Genome Sequencing Center for Infectious Disease"/>
            <person name="Wu L."/>
            <person name="Ma J."/>
        </authorList>
    </citation>
    <scope>NUCLEOTIDE SEQUENCE [LARGE SCALE GENOMIC DNA]</scope>
    <source>
        <strain evidence="2">JCM 17326</strain>
    </source>
</reference>
<dbReference type="Proteomes" id="UP001500630">
    <property type="component" value="Unassembled WGS sequence"/>
</dbReference>
<comment type="caution">
    <text evidence="1">The sequence shown here is derived from an EMBL/GenBank/DDBJ whole genome shotgun (WGS) entry which is preliminary data.</text>
</comment>